<dbReference type="Proteomes" id="UP001042704">
    <property type="component" value="Chromosome"/>
</dbReference>
<feature type="domain" description="Filamentation induced by cAMP protein Fic-like C-terminal" evidence="2">
    <location>
        <begin position="11"/>
        <end position="42"/>
    </location>
</feature>
<feature type="region of interest" description="Disordered" evidence="1">
    <location>
        <begin position="1"/>
        <end position="48"/>
    </location>
</feature>
<evidence type="ECO:0000313" key="3">
    <source>
        <dbReference type="EMBL" id="QSZ66126.1"/>
    </source>
</evidence>
<reference evidence="3" key="2">
    <citation type="submission" date="2019-02" db="EMBL/GenBank/DDBJ databases">
        <authorList>
            <person name="Chen S.-C."/>
            <person name="Chien H.-H."/>
            <person name="Lai M.-C."/>
        </authorList>
    </citation>
    <scope>NUCLEOTIDE SEQUENCE</scope>
    <source>
        <strain evidence="3">N2F9704</strain>
    </source>
</reference>
<name>A0A8A3S3B1_9EURY</name>
<keyword evidence="4" id="KW-1185">Reference proteome</keyword>
<sequence length="76" mass="8396">MSAGKNRTRSSDQILRPLLDAGPVKMTIPEKPGSGKQRYRATEGDHASISRERGQFDTDGCIFLKSALFSPIPNYE</sequence>
<evidence type="ECO:0000259" key="2">
    <source>
        <dbReference type="Pfam" id="PF21247"/>
    </source>
</evidence>
<dbReference type="AlphaFoldDB" id="A0A8A3S3B1"/>
<reference evidence="3" key="1">
    <citation type="journal article" date="2001" name="Int. J. Syst. Evol. Microbiol.">
        <title>Methanofollis aquaemaris sp. nov., a methanogen isolated from an aquaculture fish pond.</title>
        <authorList>
            <person name="Lai M.C."/>
            <person name="Chen S.C."/>
        </authorList>
    </citation>
    <scope>NUCLEOTIDE SEQUENCE</scope>
    <source>
        <strain evidence="3">N2F9704</strain>
    </source>
</reference>
<organism evidence="3 4">
    <name type="scientific">Methanofollis aquaemaris</name>
    <dbReference type="NCBI Taxonomy" id="126734"/>
    <lineage>
        <taxon>Archaea</taxon>
        <taxon>Methanobacteriati</taxon>
        <taxon>Methanobacteriota</taxon>
        <taxon>Stenosarchaea group</taxon>
        <taxon>Methanomicrobia</taxon>
        <taxon>Methanomicrobiales</taxon>
        <taxon>Methanomicrobiaceae</taxon>
        <taxon>Methanofollis</taxon>
    </lineage>
</organism>
<evidence type="ECO:0000313" key="4">
    <source>
        <dbReference type="Proteomes" id="UP001042704"/>
    </source>
</evidence>
<proteinExistence type="predicted"/>
<accession>A0A8A3S3B1</accession>
<dbReference type="Pfam" id="PF21247">
    <property type="entry name" value="Fic-like_C"/>
    <property type="match status" value="1"/>
</dbReference>
<dbReference type="KEGG" id="maqe:RJ40_00720"/>
<evidence type="ECO:0000256" key="1">
    <source>
        <dbReference type="SAM" id="MobiDB-lite"/>
    </source>
</evidence>
<protein>
    <recommendedName>
        <fullName evidence="2">Filamentation induced by cAMP protein Fic-like C-terminal domain-containing protein</fullName>
    </recommendedName>
</protein>
<gene>
    <name evidence="3" type="ORF">RJ40_00720</name>
</gene>
<dbReference type="GeneID" id="96090774"/>
<dbReference type="InterPro" id="IPR049514">
    <property type="entry name" value="Fic-like_C"/>
</dbReference>
<dbReference type="RefSeq" id="WP_394357392.1">
    <property type="nucleotide sequence ID" value="NZ_CP036172.1"/>
</dbReference>
<dbReference type="EMBL" id="CP036172">
    <property type="protein sequence ID" value="QSZ66126.1"/>
    <property type="molecule type" value="Genomic_DNA"/>
</dbReference>